<evidence type="ECO:0000256" key="8">
    <source>
        <dbReference type="SAM" id="MobiDB-lite"/>
    </source>
</evidence>
<dbReference type="Proteomes" id="UP000562984">
    <property type="component" value="Unassembled WGS sequence"/>
</dbReference>
<feature type="region of interest" description="Disordered" evidence="8">
    <location>
        <begin position="215"/>
        <end position="239"/>
    </location>
</feature>
<evidence type="ECO:0000259" key="9">
    <source>
        <dbReference type="SMART" id="SM00893"/>
    </source>
</evidence>
<dbReference type="GO" id="GO:0009055">
    <property type="term" value="F:electron transfer activity"/>
    <property type="evidence" value="ECO:0007669"/>
    <property type="project" value="InterPro"/>
</dbReference>
<dbReference type="GO" id="GO:0005829">
    <property type="term" value="C:cytosol"/>
    <property type="evidence" value="ECO:0007669"/>
    <property type="project" value="TreeGrafter"/>
</dbReference>
<dbReference type="PANTHER" id="PTHR21294">
    <property type="entry name" value="ELECTRON TRANSFER FLAVOPROTEIN BETA-SUBUNIT"/>
    <property type="match status" value="1"/>
</dbReference>
<feature type="compositionally biased region" description="Basic and acidic residues" evidence="8">
    <location>
        <begin position="228"/>
        <end position="238"/>
    </location>
</feature>
<comment type="similarity">
    <text evidence="2">Belongs to the ETF beta-subunit/FixA family.</text>
</comment>
<feature type="domain" description="Electron transfer flavoprotein alpha/beta-subunit N-terminal" evidence="9">
    <location>
        <begin position="22"/>
        <end position="211"/>
    </location>
</feature>
<comment type="cofactor">
    <cofactor evidence="1">
        <name>FAD</name>
        <dbReference type="ChEBI" id="CHEBI:57692"/>
    </cofactor>
</comment>
<name>A0A849A9F7_9ACTN</name>
<keyword evidence="11" id="KW-1185">Reference proteome</keyword>
<comment type="function">
    <text evidence="7">The electron transfer flavoprotein serves as a specific electron acceptor for other dehydrogenases. It transfers the electrons to the main respiratory chain via ETF-ubiquinone oxidoreductase (ETF dehydrogenase).</text>
</comment>
<dbReference type="Pfam" id="PF01012">
    <property type="entry name" value="ETF"/>
    <property type="match status" value="1"/>
</dbReference>
<proteinExistence type="inferred from homology"/>
<sequence length="256" mass="26471">MNIAVLVKQVPDTYAERRLKDDGTLDRDAGEAVIDEIDSRGVEVALQLAEQHGGEVTVVTMGPQRATEALRKALAMGADKAVHLVDDALAGSDAWQTSAALAAALRTVGFDLVITGNEASDGMTGTVPAMLAERLGLPQVTSARKVTVDGTTLSAEKLIDGGYAEVTAPLPALVSVSEKIADPRYPNFKGIMAAKKKPVQTLSAADLGLSNTGGANAASRVVSSAPKPPREAGQKITDDGTAGAKVAEFLATERLI</sequence>
<accession>A0A849A9F7</accession>
<dbReference type="InterPro" id="IPR014729">
    <property type="entry name" value="Rossmann-like_a/b/a_fold"/>
</dbReference>
<dbReference type="RefSeq" id="WP_171200309.1">
    <property type="nucleotide sequence ID" value="NZ_JABEND010000007.1"/>
</dbReference>
<comment type="caution">
    <text evidence="10">The sequence shown here is derived from an EMBL/GenBank/DDBJ whole genome shotgun (WGS) entry which is preliminary data.</text>
</comment>
<dbReference type="PIRSF" id="PIRSF000090">
    <property type="entry name" value="Beta-ETF"/>
    <property type="match status" value="1"/>
</dbReference>
<protein>
    <recommendedName>
        <fullName evidence="4">Electron transfer flavoprotein subunit beta</fullName>
    </recommendedName>
</protein>
<keyword evidence="5" id="KW-0813">Transport</keyword>
<dbReference type="SMART" id="SM00893">
    <property type="entry name" value="ETF"/>
    <property type="match status" value="1"/>
</dbReference>
<organism evidence="10 11">
    <name type="scientific">Nakamurella aerolata</name>
    <dbReference type="NCBI Taxonomy" id="1656892"/>
    <lineage>
        <taxon>Bacteria</taxon>
        <taxon>Bacillati</taxon>
        <taxon>Actinomycetota</taxon>
        <taxon>Actinomycetes</taxon>
        <taxon>Nakamurellales</taxon>
        <taxon>Nakamurellaceae</taxon>
        <taxon>Nakamurella</taxon>
    </lineage>
</organism>
<dbReference type="PANTHER" id="PTHR21294:SF8">
    <property type="entry name" value="ELECTRON TRANSFER FLAVOPROTEIN SUBUNIT BETA"/>
    <property type="match status" value="1"/>
</dbReference>
<dbReference type="Gene3D" id="3.40.50.620">
    <property type="entry name" value="HUPs"/>
    <property type="match status" value="1"/>
</dbReference>
<dbReference type="InterPro" id="IPR012255">
    <property type="entry name" value="ETF_b"/>
</dbReference>
<evidence type="ECO:0000256" key="1">
    <source>
        <dbReference type="ARBA" id="ARBA00001974"/>
    </source>
</evidence>
<dbReference type="AlphaFoldDB" id="A0A849A9F7"/>
<evidence type="ECO:0000313" key="11">
    <source>
        <dbReference type="Proteomes" id="UP000562984"/>
    </source>
</evidence>
<evidence type="ECO:0000256" key="2">
    <source>
        <dbReference type="ARBA" id="ARBA00007557"/>
    </source>
</evidence>
<dbReference type="InterPro" id="IPR014730">
    <property type="entry name" value="ETF_a/b_N"/>
</dbReference>
<dbReference type="EMBL" id="JABEND010000007">
    <property type="protein sequence ID" value="NNG36617.1"/>
    <property type="molecule type" value="Genomic_DNA"/>
</dbReference>
<gene>
    <name evidence="10" type="ORF">HKD39_13045</name>
</gene>
<evidence type="ECO:0000256" key="4">
    <source>
        <dbReference type="ARBA" id="ARBA00016797"/>
    </source>
</evidence>
<comment type="subunit">
    <text evidence="3">Heterodimer of an alpha and a beta subunit.</text>
</comment>
<dbReference type="SUPFAM" id="SSF52402">
    <property type="entry name" value="Adenine nucleotide alpha hydrolases-like"/>
    <property type="match status" value="1"/>
</dbReference>
<keyword evidence="6" id="KW-0249">Electron transport</keyword>
<evidence type="ECO:0000313" key="10">
    <source>
        <dbReference type="EMBL" id="NNG36617.1"/>
    </source>
</evidence>
<evidence type="ECO:0000256" key="5">
    <source>
        <dbReference type="ARBA" id="ARBA00022448"/>
    </source>
</evidence>
<dbReference type="InterPro" id="IPR033948">
    <property type="entry name" value="ETF_beta_N"/>
</dbReference>
<evidence type="ECO:0000256" key="3">
    <source>
        <dbReference type="ARBA" id="ARBA00011355"/>
    </source>
</evidence>
<evidence type="ECO:0000256" key="6">
    <source>
        <dbReference type="ARBA" id="ARBA00022982"/>
    </source>
</evidence>
<dbReference type="CDD" id="cd01714">
    <property type="entry name" value="ETF_beta"/>
    <property type="match status" value="1"/>
</dbReference>
<evidence type="ECO:0000256" key="7">
    <source>
        <dbReference type="ARBA" id="ARBA00025649"/>
    </source>
</evidence>
<reference evidence="10 11" key="1">
    <citation type="submission" date="2020-05" db="EMBL/GenBank/DDBJ databases">
        <title>Nakamurella sp. DB0629 isolated from air conditioner.</title>
        <authorList>
            <person name="Kim D.H."/>
            <person name="Kim D.-U."/>
        </authorList>
    </citation>
    <scope>NUCLEOTIDE SEQUENCE [LARGE SCALE GENOMIC DNA]</scope>
    <source>
        <strain evidence="10 11">DB0629</strain>
    </source>
</reference>